<dbReference type="InterPro" id="IPR005920">
    <property type="entry name" value="HutI"/>
</dbReference>
<evidence type="ECO:0000256" key="5">
    <source>
        <dbReference type="ARBA" id="ARBA00022808"/>
    </source>
</evidence>
<sequence length="427" mass="46333">MIFSEKICGKQKNMKKLKLIGPISQVLTLDHLPVNGALIDDQLEIIEQAGILIEGEKILQVGKWESLFKAFPEAEIFELKGDFVVLPGMVDCHTHICFGGSRAKDFAMRNAGKTYLEIAQAGGGIWDTVTQTRKLSPSELAKITANHANRHLSEGVTTIEVKSGYGLSIEEELKMLRAIQEANRSTSADLVSTCLAAHMKPKDFSSSNSEYLSMISNELFPILKKEKLTNRIDAFVEKSAFSPEEIAPYFQHAKELGFDLTVHADQFSKGGSKVAVEFGARSADHLEASGDEEIKLLAQSNTIAVALPGASIGLGCAFTPARKLLDQGAALTIASDWNPGSAPMGDLLAQSSILATFEKLSTAEVLAGITFRAAAALGLNDRGKLSTGQLADFILFPTSDYREILYQQGKMKPVEVWKKGSKEVVKL</sequence>
<dbReference type="GO" id="GO:0019556">
    <property type="term" value="P:L-histidine catabolic process to glutamate and formamide"/>
    <property type="evidence" value="ECO:0007669"/>
    <property type="project" value="UniProtKB-UniRule"/>
</dbReference>
<gene>
    <name evidence="10" type="ORF">CLV31_10990</name>
</gene>
<evidence type="ECO:0000256" key="1">
    <source>
        <dbReference type="ARBA" id="ARBA00005023"/>
    </source>
</evidence>
<evidence type="ECO:0000256" key="2">
    <source>
        <dbReference type="ARBA" id="ARBA00012864"/>
    </source>
</evidence>
<dbReference type="SUPFAM" id="SSF51338">
    <property type="entry name" value="Composite domain of metallo-dependent hydrolases"/>
    <property type="match status" value="2"/>
</dbReference>
<keyword evidence="5" id="KW-0369">Histidine metabolism</keyword>
<name>A0A326RZF0_9BACT</name>
<evidence type="ECO:0000256" key="3">
    <source>
        <dbReference type="ARBA" id="ARBA00022723"/>
    </source>
</evidence>
<dbReference type="EMBL" id="QKTX01000009">
    <property type="protein sequence ID" value="PZV82229.1"/>
    <property type="molecule type" value="Genomic_DNA"/>
</dbReference>
<evidence type="ECO:0000256" key="4">
    <source>
        <dbReference type="ARBA" id="ARBA00022801"/>
    </source>
</evidence>
<reference evidence="10 11" key="1">
    <citation type="submission" date="2018-06" db="EMBL/GenBank/DDBJ databases">
        <title>Genomic Encyclopedia of Archaeal and Bacterial Type Strains, Phase II (KMG-II): from individual species to whole genera.</title>
        <authorList>
            <person name="Goeker M."/>
        </authorList>
    </citation>
    <scope>NUCLEOTIDE SEQUENCE [LARGE SCALE GENOMIC DNA]</scope>
    <source>
        <strain evidence="10 11">T4</strain>
    </source>
</reference>
<feature type="domain" description="Amidohydrolase-related" evidence="9">
    <location>
        <begin position="84"/>
        <end position="420"/>
    </location>
</feature>
<keyword evidence="11" id="KW-1185">Reference proteome</keyword>
<accession>A0A326RZF0</accession>
<evidence type="ECO:0000313" key="10">
    <source>
        <dbReference type="EMBL" id="PZV82229.1"/>
    </source>
</evidence>
<dbReference type="PANTHER" id="PTHR42752:SF1">
    <property type="entry name" value="IMIDAZOLONEPROPIONASE-RELATED"/>
    <property type="match status" value="1"/>
</dbReference>
<dbReference type="GO" id="GO:0005737">
    <property type="term" value="C:cytoplasm"/>
    <property type="evidence" value="ECO:0007669"/>
    <property type="project" value="UniProtKB-UniRule"/>
</dbReference>
<dbReference type="InterPro" id="IPR032466">
    <property type="entry name" value="Metal_Hydrolase"/>
</dbReference>
<comment type="pathway">
    <text evidence="1">Amino-acid degradation.</text>
</comment>
<dbReference type="GO" id="GO:0046872">
    <property type="term" value="F:metal ion binding"/>
    <property type="evidence" value="ECO:0007669"/>
    <property type="project" value="UniProtKB-KW"/>
</dbReference>
<keyword evidence="7" id="KW-0408">Iron</keyword>
<keyword evidence="4" id="KW-0378">Hydrolase</keyword>
<dbReference type="AlphaFoldDB" id="A0A326RZF0"/>
<dbReference type="Proteomes" id="UP000248917">
    <property type="component" value="Unassembled WGS sequence"/>
</dbReference>
<dbReference type="Gene3D" id="3.20.20.140">
    <property type="entry name" value="Metal-dependent hydrolases"/>
    <property type="match status" value="1"/>
</dbReference>
<dbReference type="NCBIfam" id="TIGR01224">
    <property type="entry name" value="hutI"/>
    <property type="match status" value="1"/>
</dbReference>
<dbReference type="InterPro" id="IPR011059">
    <property type="entry name" value="Metal-dep_hydrolase_composite"/>
</dbReference>
<evidence type="ECO:0000313" key="11">
    <source>
        <dbReference type="Proteomes" id="UP000248917"/>
    </source>
</evidence>
<comment type="caution">
    <text evidence="10">The sequence shown here is derived from an EMBL/GenBank/DDBJ whole genome shotgun (WGS) entry which is preliminary data.</text>
</comment>
<evidence type="ECO:0000256" key="6">
    <source>
        <dbReference type="ARBA" id="ARBA00022833"/>
    </source>
</evidence>
<evidence type="ECO:0000256" key="8">
    <source>
        <dbReference type="NCBIfam" id="TIGR01224"/>
    </source>
</evidence>
<keyword evidence="6" id="KW-0862">Zinc</keyword>
<evidence type="ECO:0000256" key="7">
    <source>
        <dbReference type="ARBA" id="ARBA00023004"/>
    </source>
</evidence>
<dbReference type="Gene3D" id="2.30.40.10">
    <property type="entry name" value="Urease, subunit C, domain 1"/>
    <property type="match status" value="1"/>
</dbReference>
<protein>
    <recommendedName>
        <fullName evidence="2 8">Imidazolonepropionase</fullName>
        <ecNumber evidence="2 8">3.5.2.7</ecNumber>
    </recommendedName>
</protein>
<dbReference type="InterPro" id="IPR006680">
    <property type="entry name" value="Amidohydro-rel"/>
</dbReference>
<keyword evidence="3" id="KW-0479">Metal-binding</keyword>
<proteinExistence type="predicted"/>
<dbReference type="GO" id="GO:0050480">
    <property type="term" value="F:imidazolonepropionase activity"/>
    <property type="evidence" value="ECO:0007669"/>
    <property type="project" value="UniProtKB-UniRule"/>
</dbReference>
<dbReference type="EC" id="3.5.2.7" evidence="2 8"/>
<dbReference type="Pfam" id="PF01979">
    <property type="entry name" value="Amidohydro_1"/>
    <property type="match status" value="1"/>
</dbReference>
<organism evidence="10 11">
    <name type="scientific">Algoriphagus aquaeductus</name>
    <dbReference type="NCBI Taxonomy" id="475299"/>
    <lineage>
        <taxon>Bacteria</taxon>
        <taxon>Pseudomonadati</taxon>
        <taxon>Bacteroidota</taxon>
        <taxon>Cytophagia</taxon>
        <taxon>Cytophagales</taxon>
        <taxon>Cyclobacteriaceae</taxon>
        <taxon>Algoriphagus</taxon>
    </lineage>
</organism>
<dbReference type="PANTHER" id="PTHR42752">
    <property type="entry name" value="IMIDAZOLONEPROPIONASE"/>
    <property type="match status" value="1"/>
</dbReference>
<dbReference type="SUPFAM" id="SSF51556">
    <property type="entry name" value="Metallo-dependent hydrolases"/>
    <property type="match status" value="1"/>
</dbReference>
<evidence type="ECO:0000259" key="9">
    <source>
        <dbReference type="Pfam" id="PF01979"/>
    </source>
</evidence>